<evidence type="ECO:0000256" key="12">
    <source>
        <dbReference type="ARBA" id="ARBA00022840"/>
    </source>
</evidence>
<dbReference type="GO" id="GO:0004635">
    <property type="term" value="F:phosphoribosyl-AMP cyclohydrolase activity"/>
    <property type="evidence" value="ECO:0007669"/>
    <property type="project" value="UniProtKB-UniRule"/>
</dbReference>
<evidence type="ECO:0000313" key="17">
    <source>
        <dbReference type="EMBL" id="HFX12878.1"/>
    </source>
</evidence>
<dbReference type="PANTHER" id="PTHR42945:SF1">
    <property type="entry name" value="HISTIDINE BIOSYNTHESIS BIFUNCTIONAL PROTEIN HIS7"/>
    <property type="match status" value="1"/>
</dbReference>
<evidence type="ECO:0000256" key="9">
    <source>
        <dbReference type="ARBA" id="ARBA00022605"/>
    </source>
</evidence>
<evidence type="ECO:0000256" key="3">
    <source>
        <dbReference type="ARBA" id="ARBA00004496"/>
    </source>
</evidence>
<evidence type="ECO:0000256" key="8">
    <source>
        <dbReference type="ARBA" id="ARBA00022490"/>
    </source>
</evidence>
<dbReference type="InterPro" id="IPR002496">
    <property type="entry name" value="PRib_AMP_CycHydrolase_dom"/>
</dbReference>
<comment type="caution">
    <text evidence="17">The sequence shown here is derived from an EMBL/GenBank/DDBJ whole genome shotgun (WGS) entry which is preliminary data.</text>
</comment>
<evidence type="ECO:0000259" key="16">
    <source>
        <dbReference type="Pfam" id="PF01502"/>
    </source>
</evidence>
<dbReference type="GO" id="GO:0005737">
    <property type="term" value="C:cytoplasm"/>
    <property type="evidence" value="ECO:0007669"/>
    <property type="project" value="UniProtKB-SubCell"/>
</dbReference>
<dbReference type="AlphaFoldDB" id="A0A7C3RHB9"/>
<dbReference type="NCBIfam" id="NF000768">
    <property type="entry name" value="PRK00051.1"/>
    <property type="match status" value="1"/>
</dbReference>
<dbReference type="CDD" id="cd11534">
    <property type="entry name" value="NTP-PPase_HisIE_like"/>
    <property type="match status" value="1"/>
</dbReference>
<comment type="catalytic activity">
    <reaction evidence="1 15">
        <text>1-(5-phospho-beta-D-ribosyl)-5'-AMP + H2O = 1-(5-phospho-beta-D-ribosyl)-5-[(5-phospho-beta-D-ribosylamino)methylideneamino]imidazole-4-carboxamide</text>
        <dbReference type="Rhea" id="RHEA:20049"/>
        <dbReference type="ChEBI" id="CHEBI:15377"/>
        <dbReference type="ChEBI" id="CHEBI:58435"/>
        <dbReference type="ChEBI" id="CHEBI:59457"/>
        <dbReference type="EC" id="3.5.4.19"/>
    </reaction>
</comment>
<dbReference type="InterPro" id="IPR008179">
    <property type="entry name" value="HisE"/>
</dbReference>
<organism evidence="17">
    <name type="scientific">Dictyoglomus thermophilum</name>
    <dbReference type="NCBI Taxonomy" id="14"/>
    <lineage>
        <taxon>Bacteria</taxon>
        <taxon>Pseudomonadati</taxon>
        <taxon>Dictyoglomota</taxon>
        <taxon>Dictyoglomia</taxon>
        <taxon>Dictyoglomales</taxon>
        <taxon>Dictyoglomaceae</taxon>
        <taxon>Dictyoglomus</taxon>
    </lineage>
</organism>
<dbReference type="InterPro" id="IPR038019">
    <property type="entry name" value="PRib_AMP_CycHydrolase_sf"/>
</dbReference>
<protein>
    <recommendedName>
        <fullName evidence="15">Histidine biosynthesis bifunctional protein HisIE</fullName>
    </recommendedName>
    <domain>
        <recommendedName>
            <fullName evidence="15">Phosphoribosyl-AMP cyclohydrolase</fullName>
            <shortName evidence="15">PRA-CH</shortName>
            <ecNumber evidence="15">3.5.4.19</ecNumber>
        </recommendedName>
    </domain>
    <domain>
        <recommendedName>
            <fullName evidence="15">Phosphoribosyl-ATP pyrophosphatase</fullName>
            <shortName evidence="15">PRA-PH</shortName>
            <ecNumber evidence="15">3.6.1.31</ecNumber>
        </recommendedName>
    </domain>
</protein>
<comment type="pathway">
    <text evidence="4 15">Amino-acid biosynthesis; L-histidine biosynthesis; L-histidine from 5-phospho-alpha-D-ribose 1-diphosphate: step 3/9.</text>
</comment>
<keyword evidence="13 15" id="KW-0368">Histidine biosynthesis</keyword>
<comment type="pathway">
    <text evidence="5 15">Amino-acid biosynthesis; L-histidine biosynthesis; L-histidine from 5-phospho-alpha-D-ribose 1-diphosphate: step 2/9.</text>
</comment>
<keyword evidence="8 15" id="KW-0963">Cytoplasm</keyword>
<dbReference type="HAMAP" id="MF_01020">
    <property type="entry name" value="HisE"/>
    <property type="match status" value="1"/>
</dbReference>
<dbReference type="NCBIfam" id="TIGR03188">
    <property type="entry name" value="histidine_hisI"/>
    <property type="match status" value="1"/>
</dbReference>
<dbReference type="InterPro" id="IPR026660">
    <property type="entry name" value="PRA-CH"/>
</dbReference>
<feature type="region of interest" description="Phosphoribosyl-ATP pyrophosphohydrolase" evidence="15">
    <location>
        <begin position="119"/>
        <end position="208"/>
    </location>
</feature>
<evidence type="ECO:0000256" key="6">
    <source>
        <dbReference type="ARBA" id="ARBA00007731"/>
    </source>
</evidence>
<keyword evidence="9 15" id="KW-0028">Amino-acid biosynthesis</keyword>
<evidence type="ECO:0000256" key="5">
    <source>
        <dbReference type="ARBA" id="ARBA00005204"/>
    </source>
</evidence>
<dbReference type="HAMAP" id="MF_01021">
    <property type="entry name" value="HisI"/>
    <property type="match status" value="1"/>
</dbReference>
<keyword evidence="10 15" id="KW-0547">Nucleotide-binding</keyword>
<dbReference type="GO" id="GO:0004636">
    <property type="term" value="F:phosphoribosyl-ATP diphosphatase activity"/>
    <property type="evidence" value="ECO:0007669"/>
    <property type="project" value="UniProtKB-UniRule"/>
</dbReference>
<dbReference type="SUPFAM" id="SSF101386">
    <property type="entry name" value="all-alpha NTP pyrophosphatases"/>
    <property type="match status" value="1"/>
</dbReference>
<dbReference type="Gene3D" id="3.10.20.810">
    <property type="entry name" value="Phosphoribosyl-AMP cyclohydrolase"/>
    <property type="match status" value="1"/>
</dbReference>
<evidence type="ECO:0000256" key="4">
    <source>
        <dbReference type="ARBA" id="ARBA00005169"/>
    </source>
</evidence>
<dbReference type="Pfam" id="PF01503">
    <property type="entry name" value="PRA-PH"/>
    <property type="match status" value="1"/>
</dbReference>
<dbReference type="Pfam" id="PF01502">
    <property type="entry name" value="PRA-CH"/>
    <property type="match status" value="1"/>
</dbReference>
<evidence type="ECO:0000256" key="13">
    <source>
        <dbReference type="ARBA" id="ARBA00023102"/>
    </source>
</evidence>
<evidence type="ECO:0000256" key="2">
    <source>
        <dbReference type="ARBA" id="ARBA00001460"/>
    </source>
</evidence>
<evidence type="ECO:0000256" key="1">
    <source>
        <dbReference type="ARBA" id="ARBA00000024"/>
    </source>
</evidence>
<evidence type="ECO:0000256" key="14">
    <source>
        <dbReference type="ARBA" id="ARBA00023268"/>
    </source>
</evidence>
<gene>
    <name evidence="15" type="primary">hisI</name>
    <name evidence="15" type="synonym">hisIE</name>
    <name evidence="17" type="ORF">ENW00_01805</name>
</gene>
<dbReference type="PANTHER" id="PTHR42945">
    <property type="entry name" value="HISTIDINE BIOSYNTHESIS BIFUNCTIONAL PROTEIN"/>
    <property type="match status" value="1"/>
</dbReference>
<dbReference type="InterPro" id="IPR023019">
    <property type="entry name" value="His_synth_HisIE"/>
</dbReference>
<dbReference type="UniPathway" id="UPA00031">
    <property type="reaction ID" value="UER00007"/>
</dbReference>
<dbReference type="FunFam" id="3.10.20.810:FF:000001">
    <property type="entry name" value="Histidine biosynthesis bifunctional protein HisIE"/>
    <property type="match status" value="1"/>
</dbReference>
<dbReference type="EC" id="3.5.4.19" evidence="15"/>
<proteinExistence type="inferred from homology"/>
<evidence type="ECO:0000256" key="15">
    <source>
        <dbReference type="HAMAP-Rule" id="MF_01019"/>
    </source>
</evidence>
<dbReference type="GO" id="GO:0005524">
    <property type="term" value="F:ATP binding"/>
    <property type="evidence" value="ECO:0007669"/>
    <property type="project" value="UniProtKB-KW"/>
</dbReference>
<reference evidence="17" key="1">
    <citation type="journal article" date="2020" name="mSystems">
        <title>Genome- and Community-Level Interaction Insights into Carbon Utilization and Element Cycling Functions of Hydrothermarchaeota in Hydrothermal Sediment.</title>
        <authorList>
            <person name="Zhou Z."/>
            <person name="Liu Y."/>
            <person name="Xu W."/>
            <person name="Pan J."/>
            <person name="Luo Z.H."/>
            <person name="Li M."/>
        </authorList>
    </citation>
    <scope>NUCLEOTIDE SEQUENCE [LARGE SCALE GENOMIC DNA]</scope>
    <source>
        <strain evidence="17">SpSt-81</strain>
    </source>
</reference>
<dbReference type="InterPro" id="IPR021130">
    <property type="entry name" value="PRib-ATP_PPHydrolase-like"/>
</dbReference>
<dbReference type="HAMAP" id="MF_01019">
    <property type="entry name" value="HisIE"/>
    <property type="match status" value="1"/>
</dbReference>
<accession>A0A7C3RHB9</accession>
<evidence type="ECO:0000256" key="7">
    <source>
        <dbReference type="ARBA" id="ARBA00008299"/>
    </source>
</evidence>
<dbReference type="SUPFAM" id="SSF141734">
    <property type="entry name" value="HisI-like"/>
    <property type="match status" value="1"/>
</dbReference>
<comment type="similarity">
    <text evidence="6 15">In the C-terminal section; belongs to the PRA-PH family.</text>
</comment>
<dbReference type="EC" id="3.6.1.31" evidence="15"/>
<keyword evidence="11 15" id="KW-0378">Hydrolase</keyword>
<keyword evidence="12 15" id="KW-0067">ATP-binding</keyword>
<dbReference type="EMBL" id="DTIN01000009">
    <property type="protein sequence ID" value="HFX12878.1"/>
    <property type="molecule type" value="Genomic_DNA"/>
</dbReference>
<comment type="similarity">
    <text evidence="7 15">In the N-terminal section; belongs to the PRA-CH family.</text>
</comment>
<dbReference type="Gene3D" id="1.10.287.1080">
    <property type="entry name" value="MazG-like"/>
    <property type="match status" value="1"/>
</dbReference>
<dbReference type="NCBIfam" id="NF002747">
    <property type="entry name" value="PRK02759.1"/>
    <property type="match status" value="1"/>
</dbReference>
<feature type="region of interest" description="Phosphoribosyl-AMP cyclohydrolase" evidence="15">
    <location>
        <begin position="1"/>
        <end position="118"/>
    </location>
</feature>
<dbReference type="GO" id="GO:0000105">
    <property type="term" value="P:L-histidine biosynthetic process"/>
    <property type="evidence" value="ECO:0007669"/>
    <property type="project" value="UniProtKB-UniRule"/>
</dbReference>
<sequence length="208" mass="24118">MDKIMNIDDLIKDLKYDEKGLIPVIVQDYKTGKVLMLAYMNEEALKRTIETGEAWYFSRSRNALWHKGETSGHFQKVIDIAVDCDKDTILLLVEQIGVACHTGNFSCFYRAKNSGDSFLFYLEKFLRDRKEKLPGESYSAKLFKEGKDRILQKLGEETVETIIAGMKNNRNDFIYESSDLLFHLLLVLVEENIGLKDIIEELIRRHRA</sequence>
<comment type="catalytic activity">
    <reaction evidence="2 15">
        <text>1-(5-phospho-beta-D-ribosyl)-ATP + H2O = 1-(5-phospho-beta-D-ribosyl)-5'-AMP + diphosphate + H(+)</text>
        <dbReference type="Rhea" id="RHEA:22828"/>
        <dbReference type="ChEBI" id="CHEBI:15377"/>
        <dbReference type="ChEBI" id="CHEBI:15378"/>
        <dbReference type="ChEBI" id="CHEBI:33019"/>
        <dbReference type="ChEBI" id="CHEBI:59457"/>
        <dbReference type="ChEBI" id="CHEBI:73183"/>
        <dbReference type="EC" id="3.6.1.31"/>
    </reaction>
</comment>
<evidence type="ECO:0000256" key="11">
    <source>
        <dbReference type="ARBA" id="ARBA00022801"/>
    </source>
</evidence>
<feature type="domain" description="Phosphoribosyl-AMP cyclohydrolase" evidence="16">
    <location>
        <begin position="36"/>
        <end position="109"/>
    </location>
</feature>
<evidence type="ECO:0000256" key="10">
    <source>
        <dbReference type="ARBA" id="ARBA00022741"/>
    </source>
</evidence>
<name>A0A7C3RHB9_DICTH</name>
<comment type="subcellular location">
    <subcellularLocation>
        <location evidence="3 15">Cytoplasm</location>
    </subcellularLocation>
</comment>
<keyword evidence="14 15" id="KW-0511">Multifunctional enzyme</keyword>